<dbReference type="WBParaSite" id="Minc3s00013g00864">
    <property type="protein sequence ID" value="Minc3s00013g00864"/>
    <property type="gene ID" value="Minc3s00013g00864"/>
</dbReference>
<feature type="domain" description="HTH CENPB-type" evidence="4">
    <location>
        <begin position="72"/>
        <end position="144"/>
    </location>
</feature>
<dbReference type="InterPro" id="IPR007889">
    <property type="entry name" value="HTH_Psq"/>
</dbReference>
<dbReference type="PANTHER" id="PTHR19303:SF57">
    <property type="entry name" value="HTH CENPB-TYPE DOMAIN-CONTAINING PROTEIN"/>
    <property type="match status" value="1"/>
</dbReference>
<dbReference type="InterPro" id="IPR009057">
    <property type="entry name" value="Homeodomain-like_sf"/>
</dbReference>
<dbReference type="PROSITE" id="PS51253">
    <property type="entry name" value="HTH_CENPB"/>
    <property type="match status" value="1"/>
</dbReference>
<reference evidence="6" key="1">
    <citation type="submission" date="2022-11" db="UniProtKB">
        <authorList>
            <consortium name="WormBaseParasite"/>
        </authorList>
    </citation>
    <scope>IDENTIFICATION</scope>
</reference>
<evidence type="ECO:0000313" key="6">
    <source>
        <dbReference type="WBParaSite" id="Minc3s00013g00864"/>
    </source>
</evidence>
<name>A0A914KJH2_MELIC</name>
<evidence type="ECO:0000256" key="1">
    <source>
        <dbReference type="ARBA" id="ARBA00004123"/>
    </source>
</evidence>
<sequence>MKTLVRRRMAKKQKKRRVYTINEKIEILDFSRKTSIHEASRKFKLGRSTIQGWKKNEISFKNMKESSSRKRAIGGGRKLTDADFYSALKSWITNLRSKKSRATRNMILFEAQRISQNYPSLEKFKASNGWLERFLKRHDFSIRRPTTVAQKAPEEFTEIIVNFILYVQRLWKKNKVDYASLRRAQRLTVLTTGHEKTHITVMLTARSDGLKLRPFVLLPRKRPLPEIEKLFKN</sequence>
<keyword evidence="2" id="KW-0238">DNA-binding</keyword>
<dbReference type="GO" id="GO:0003677">
    <property type="term" value="F:DNA binding"/>
    <property type="evidence" value="ECO:0007669"/>
    <property type="project" value="UniProtKB-KW"/>
</dbReference>
<evidence type="ECO:0000313" key="5">
    <source>
        <dbReference type="Proteomes" id="UP000887563"/>
    </source>
</evidence>
<dbReference type="Pfam" id="PF04218">
    <property type="entry name" value="CENP-B_N"/>
    <property type="match status" value="1"/>
</dbReference>
<evidence type="ECO:0000256" key="2">
    <source>
        <dbReference type="ARBA" id="ARBA00023125"/>
    </source>
</evidence>
<dbReference type="Gene3D" id="1.10.10.60">
    <property type="entry name" value="Homeodomain-like"/>
    <property type="match status" value="1"/>
</dbReference>
<accession>A0A914KJH2</accession>
<dbReference type="Pfam" id="PF03221">
    <property type="entry name" value="HTH_Tnp_Tc5"/>
    <property type="match status" value="1"/>
</dbReference>
<proteinExistence type="predicted"/>
<protein>
    <submittedName>
        <fullName evidence="6">HTH CENPB-type domain-containing protein</fullName>
    </submittedName>
</protein>
<keyword evidence="5" id="KW-1185">Reference proteome</keyword>
<evidence type="ECO:0000256" key="3">
    <source>
        <dbReference type="ARBA" id="ARBA00023242"/>
    </source>
</evidence>
<dbReference type="GO" id="GO:0005634">
    <property type="term" value="C:nucleus"/>
    <property type="evidence" value="ECO:0007669"/>
    <property type="project" value="UniProtKB-SubCell"/>
</dbReference>
<dbReference type="SMART" id="SM00674">
    <property type="entry name" value="CENPB"/>
    <property type="match status" value="1"/>
</dbReference>
<dbReference type="PANTHER" id="PTHR19303">
    <property type="entry name" value="TRANSPOSON"/>
    <property type="match status" value="1"/>
</dbReference>
<organism evidence="5 6">
    <name type="scientific">Meloidogyne incognita</name>
    <name type="common">Southern root-knot nematode worm</name>
    <name type="synonym">Oxyuris incognita</name>
    <dbReference type="NCBI Taxonomy" id="6306"/>
    <lineage>
        <taxon>Eukaryota</taxon>
        <taxon>Metazoa</taxon>
        <taxon>Ecdysozoa</taxon>
        <taxon>Nematoda</taxon>
        <taxon>Chromadorea</taxon>
        <taxon>Rhabditida</taxon>
        <taxon>Tylenchina</taxon>
        <taxon>Tylenchomorpha</taxon>
        <taxon>Tylenchoidea</taxon>
        <taxon>Meloidogynidae</taxon>
        <taxon>Meloidogyninae</taxon>
        <taxon>Meloidogyne</taxon>
        <taxon>Meloidogyne incognita group</taxon>
    </lineage>
</organism>
<dbReference type="SUPFAM" id="SSF46689">
    <property type="entry name" value="Homeodomain-like"/>
    <property type="match status" value="2"/>
</dbReference>
<keyword evidence="3" id="KW-0539">Nucleus</keyword>
<dbReference type="Proteomes" id="UP000887563">
    <property type="component" value="Unplaced"/>
</dbReference>
<dbReference type="InterPro" id="IPR006600">
    <property type="entry name" value="HTH_CenpB_DNA-bd_dom"/>
</dbReference>
<comment type="subcellular location">
    <subcellularLocation>
        <location evidence="1">Nucleus</location>
    </subcellularLocation>
</comment>
<dbReference type="InterPro" id="IPR050863">
    <property type="entry name" value="CenT-Element_Derived"/>
</dbReference>
<evidence type="ECO:0000259" key="4">
    <source>
        <dbReference type="PROSITE" id="PS51253"/>
    </source>
</evidence>
<dbReference type="AlphaFoldDB" id="A0A914KJH2"/>